<accession>A0A4U6S0H0</accession>
<proteinExistence type="predicted"/>
<evidence type="ECO:0000313" key="2">
    <source>
        <dbReference type="EMBL" id="TKV80471.1"/>
    </source>
</evidence>
<comment type="caution">
    <text evidence="2">The sequence shown here is derived from an EMBL/GenBank/DDBJ whole genome shotgun (WGS) entry which is preliminary data.</text>
</comment>
<evidence type="ECO:0000256" key="1">
    <source>
        <dbReference type="SAM" id="SignalP"/>
    </source>
</evidence>
<evidence type="ECO:0000313" key="3">
    <source>
        <dbReference type="Proteomes" id="UP000305095"/>
    </source>
</evidence>
<reference evidence="2 3" key="1">
    <citation type="submission" date="2019-05" db="EMBL/GenBank/DDBJ databases">
        <title>Draft Genome of Bradyrhizobium elkanii strain SEMIA 938, Used in Commercial Inoculants for Lupinus spp. in Brazil.</title>
        <authorList>
            <person name="Hungria M."/>
            <person name="Delamuta J.R.M."/>
            <person name="Ribeiro R.A."/>
            <person name="Nogueira M.A."/>
        </authorList>
    </citation>
    <scope>NUCLEOTIDE SEQUENCE [LARGE SCALE GENOMIC DNA]</scope>
    <source>
        <strain evidence="2 3">Semia 938</strain>
    </source>
</reference>
<feature type="chain" id="PRO_5020597460" evidence="1">
    <location>
        <begin position="21"/>
        <end position="193"/>
    </location>
</feature>
<name>A0A4U6S0H0_BRAEL</name>
<feature type="signal peptide" evidence="1">
    <location>
        <begin position="1"/>
        <end position="20"/>
    </location>
</feature>
<sequence length="193" mass="20819">MVRYGALAKLVLLAAGISAAHGQQMPSPPAAMKDGGEVAARGTRPPVRDIKYGEWRKLCFNAAGAKTLCRTTITGTFGTGQTAVRVDLIEREDGTDRLQLFLPVGMYLQAGVKLSVDQKQTYRLPYTWCVTNMCIAADVADPKLLEEMDGGKVLSIEVVDTSILTMTTSVPLDRFATVRKGSPALTLDQAIDE</sequence>
<dbReference type="EMBL" id="SZZP01000009">
    <property type="protein sequence ID" value="TKV80471.1"/>
    <property type="molecule type" value="Genomic_DNA"/>
</dbReference>
<organism evidence="2 3">
    <name type="scientific">Bradyrhizobium elkanii</name>
    <dbReference type="NCBI Taxonomy" id="29448"/>
    <lineage>
        <taxon>Bacteria</taxon>
        <taxon>Pseudomonadati</taxon>
        <taxon>Pseudomonadota</taxon>
        <taxon>Alphaproteobacteria</taxon>
        <taxon>Hyphomicrobiales</taxon>
        <taxon>Nitrobacteraceae</taxon>
        <taxon>Bradyrhizobium</taxon>
    </lineage>
</organism>
<dbReference type="Gene3D" id="2.60.40.1880">
    <property type="entry name" value="Invasion associated locus B (IalB) protein"/>
    <property type="match status" value="1"/>
</dbReference>
<gene>
    <name evidence="2" type="ORF">FDV58_17135</name>
</gene>
<dbReference type="Proteomes" id="UP000305095">
    <property type="component" value="Unassembled WGS sequence"/>
</dbReference>
<dbReference type="Pfam" id="PF06776">
    <property type="entry name" value="IalB"/>
    <property type="match status" value="1"/>
</dbReference>
<keyword evidence="1" id="KW-0732">Signal</keyword>
<dbReference type="InterPro" id="IPR010642">
    <property type="entry name" value="Invasion_prot_B"/>
</dbReference>
<protein>
    <submittedName>
        <fullName evidence="2">Invasion associated locus B family protein</fullName>
    </submittedName>
</protein>
<dbReference type="InterPro" id="IPR038696">
    <property type="entry name" value="IalB_sf"/>
</dbReference>
<dbReference type="AlphaFoldDB" id="A0A4U6S0H0"/>